<keyword evidence="9" id="KW-1185">Reference proteome</keyword>
<evidence type="ECO:0000259" key="7">
    <source>
        <dbReference type="PROSITE" id="PS50850"/>
    </source>
</evidence>
<accession>A0A2D2B1R7</accession>
<evidence type="ECO:0000313" key="9">
    <source>
        <dbReference type="Proteomes" id="UP000228945"/>
    </source>
</evidence>
<feature type="transmembrane region" description="Helical" evidence="6">
    <location>
        <begin position="56"/>
        <end position="76"/>
    </location>
</feature>
<dbReference type="Proteomes" id="UP000228945">
    <property type="component" value="Chromosome"/>
</dbReference>
<dbReference type="AlphaFoldDB" id="A0A2D2B1R7"/>
<feature type="domain" description="Major facilitator superfamily (MFS) profile" evidence="7">
    <location>
        <begin position="18"/>
        <end position="445"/>
    </location>
</feature>
<feature type="transmembrane region" description="Helical" evidence="6">
    <location>
        <begin position="295"/>
        <end position="314"/>
    </location>
</feature>
<feature type="transmembrane region" description="Helical" evidence="6">
    <location>
        <begin position="359"/>
        <end position="380"/>
    </location>
</feature>
<feature type="transmembrane region" description="Helical" evidence="6">
    <location>
        <begin position="17"/>
        <end position="36"/>
    </location>
</feature>
<dbReference type="CDD" id="cd17328">
    <property type="entry name" value="MFS_spinster_like"/>
    <property type="match status" value="1"/>
</dbReference>
<keyword evidence="2" id="KW-0813">Transport</keyword>
<feature type="transmembrane region" description="Helical" evidence="6">
    <location>
        <begin position="83"/>
        <end position="104"/>
    </location>
</feature>
<evidence type="ECO:0000256" key="4">
    <source>
        <dbReference type="ARBA" id="ARBA00022989"/>
    </source>
</evidence>
<dbReference type="PANTHER" id="PTHR23505:SF79">
    <property type="entry name" value="PROTEIN SPINSTER"/>
    <property type="match status" value="1"/>
</dbReference>
<dbReference type="PANTHER" id="PTHR23505">
    <property type="entry name" value="SPINSTER"/>
    <property type="match status" value="1"/>
</dbReference>
<keyword evidence="5 6" id="KW-0472">Membrane</keyword>
<evidence type="ECO:0000256" key="2">
    <source>
        <dbReference type="ARBA" id="ARBA00022448"/>
    </source>
</evidence>
<feature type="transmembrane region" description="Helical" evidence="6">
    <location>
        <begin position="422"/>
        <end position="441"/>
    </location>
</feature>
<feature type="transmembrane region" description="Helical" evidence="6">
    <location>
        <begin position="262"/>
        <end position="283"/>
    </location>
</feature>
<gene>
    <name evidence="8" type="ORF">CSW64_18120</name>
</gene>
<dbReference type="EMBL" id="CP024201">
    <property type="protein sequence ID" value="ATQ44166.1"/>
    <property type="molecule type" value="Genomic_DNA"/>
</dbReference>
<dbReference type="InterPro" id="IPR044770">
    <property type="entry name" value="MFS_spinster-like"/>
</dbReference>
<dbReference type="KEGG" id="cmb:CSW64_18120"/>
<sequence length="451" mass="47695">MTDIPPPAGPSNKDRRWALIVLVAISTVAFIDRSILNTVGQAIKDDLQITDLQLGLLGGAAFAILYGVLGIPVARLAERKSRVAIISVALATWSAMTALCGFAGNFAHLLLARIGVGVGEAGAGAPSQSLLSDYYPPEKRASVFSILGLATPIGIVIGGLGGAIVAQQFGWRAAFLVVGIPGLLLALVSWLTVKEPPRGFSEGRNDTDPAPKFGVVLKRLFSSKTFRNILVAAIIVNFVGFSGMSFLHPFMVRTFNVDYTTAAFAFVVVNSISLAGGYLAGGFITDRLVKKDVRWYGWAPAIGMLLAGPAYILGFLQTEWIAAILVLILPGLFSGVYFGPTFAVTHNLVEPRMRASATAILSLLMSIIGMTTGPIVTGWLSDHFAQQAFALGDYAAICPTVAKGTALADSCRLASAEGIRNALVIVVTLFWLAALHFFLAARSVKRELATG</sequence>
<reference evidence="8 9" key="1">
    <citation type="submission" date="2017-10" db="EMBL/GenBank/DDBJ databases">
        <title>Genome sequence of Caulobacter mirabilis FWC38.</title>
        <authorList>
            <person name="Fiebig A."/>
            <person name="Crosson S."/>
        </authorList>
    </citation>
    <scope>NUCLEOTIDE SEQUENCE [LARGE SCALE GENOMIC DNA]</scope>
    <source>
        <strain evidence="8 9">FWC 38</strain>
    </source>
</reference>
<evidence type="ECO:0000256" key="1">
    <source>
        <dbReference type="ARBA" id="ARBA00004141"/>
    </source>
</evidence>
<organism evidence="8 9">
    <name type="scientific">Caulobacter mirabilis</name>
    <dbReference type="NCBI Taxonomy" id="69666"/>
    <lineage>
        <taxon>Bacteria</taxon>
        <taxon>Pseudomonadati</taxon>
        <taxon>Pseudomonadota</taxon>
        <taxon>Alphaproteobacteria</taxon>
        <taxon>Caulobacterales</taxon>
        <taxon>Caulobacteraceae</taxon>
        <taxon>Caulobacter</taxon>
    </lineage>
</organism>
<dbReference type="InterPro" id="IPR036259">
    <property type="entry name" value="MFS_trans_sf"/>
</dbReference>
<evidence type="ECO:0000313" key="8">
    <source>
        <dbReference type="EMBL" id="ATQ44166.1"/>
    </source>
</evidence>
<dbReference type="Gene3D" id="1.20.1250.20">
    <property type="entry name" value="MFS general substrate transporter like domains"/>
    <property type="match status" value="1"/>
</dbReference>
<dbReference type="Pfam" id="PF07690">
    <property type="entry name" value="MFS_1"/>
    <property type="match status" value="1"/>
</dbReference>
<proteinExistence type="predicted"/>
<dbReference type="GO" id="GO:0022857">
    <property type="term" value="F:transmembrane transporter activity"/>
    <property type="evidence" value="ECO:0007669"/>
    <property type="project" value="InterPro"/>
</dbReference>
<keyword evidence="3 6" id="KW-0812">Transmembrane</keyword>
<dbReference type="GO" id="GO:0016020">
    <property type="term" value="C:membrane"/>
    <property type="evidence" value="ECO:0007669"/>
    <property type="project" value="UniProtKB-SubCell"/>
</dbReference>
<name>A0A2D2B1R7_9CAUL</name>
<evidence type="ECO:0000256" key="3">
    <source>
        <dbReference type="ARBA" id="ARBA00022692"/>
    </source>
</evidence>
<feature type="transmembrane region" description="Helical" evidence="6">
    <location>
        <begin position="320"/>
        <end position="338"/>
    </location>
</feature>
<feature type="transmembrane region" description="Helical" evidence="6">
    <location>
        <begin position="110"/>
        <end position="131"/>
    </location>
</feature>
<dbReference type="InterPro" id="IPR020846">
    <property type="entry name" value="MFS_dom"/>
</dbReference>
<evidence type="ECO:0000256" key="5">
    <source>
        <dbReference type="ARBA" id="ARBA00023136"/>
    </source>
</evidence>
<dbReference type="OrthoDB" id="7497327at2"/>
<comment type="subcellular location">
    <subcellularLocation>
        <location evidence="1">Membrane</location>
        <topology evidence="1">Multi-pass membrane protein</topology>
    </subcellularLocation>
</comment>
<feature type="transmembrane region" description="Helical" evidence="6">
    <location>
        <begin position="143"/>
        <end position="165"/>
    </location>
</feature>
<dbReference type="PROSITE" id="PS50850">
    <property type="entry name" value="MFS"/>
    <property type="match status" value="1"/>
</dbReference>
<dbReference type="RefSeq" id="WP_099623414.1">
    <property type="nucleotide sequence ID" value="NZ_CP024201.1"/>
</dbReference>
<evidence type="ECO:0000256" key="6">
    <source>
        <dbReference type="SAM" id="Phobius"/>
    </source>
</evidence>
<feature type="transmembrane region" description="Helical" evidence="6">
    <location>
        <begin position="171"/>
        <end position="193"/>
    </location>
</feature>
<dbReference type="SUPFAM" id="SSF103473">
    <property type="entry name" value="MFS general substrate transporter"/>
    <property type="match status" value="1"/>
</dbReference>
<feature type="transmembrane region" description="Helical" evidence="6">
    <location>
        <begin position="229"/>
        <end position="250"/>
    </location>
</feature>
<keyword evidence="4 6" id="KW-1133">Transmembrane helix</keyword>
<dbReference type="InterPro" id="IPR011701">
    <property type="entry name" value="MFS"/>
</dbReference>
<protein>
    <submittedName>
        <fullName evidence="8">MFS transporter</fullName>
    </submittedName>
</protein>